<dbReference type="OrthoDB" id="465874at2"/>
<dbReference type="GO" id="GO:0004252">
    <property type="term" value="F:serine-type endopeptidase activity"/>
    <property type="evidence" value="ECO:0007669"/>
    <property type="project" value="InterPro"/>
</dbReference>
<feature type="transmembrane region" description="Helical" evidence="5">
    <location>
        <begin position="133"/>
        <end position="151"/>
    </location>
</feature>
<keyword evidence="7" id="KW-0378">Hydrolase</keyword>
<evidence type="ECO:0000256" key="1">
    <source>
        <dbReference type="ARBA" id="ARBA00004141"/>
    </source>
</evidence>
<keyword evidence="7" id="KW-0645">Protease</keyword>
<feature type="transmembrane region" description="Helical" evidence="5">
    <location>
        <begin position="107"/>
        <end position="126"/>
    </location>
</feature>
<dbReference type="Gene3D" id="1.20.1540.10">
    <property type="entry name" value="Rhomboid-like"/>
    <property type="match status" value="1"/>
</dbReference>
<keyword evidence="3 5" id="KW-1133">Transmembrane helix</keyword>
<feature type="transmembrane region" description="Helical" evidence="5">
    <location>
        <begin position="12"/>
        <end position="29"/>
    </location>
</feature>
<proteinExistence type="predicted"/>
<feature type="transmembrane region" description="Helical" evidence="5">
    <location>
        <begin position="54"/>
        <end position="76"/>
    </location>
</feature>
<dbReference type="InterPro" id="IPR035952">
    <property type="entry name" value="Rhomboid-like_sf"/>
</dbReference>
<name>A0A545UIP0_9GAMM</name>
<dbReference type="GO" id="GO:0016020">
    <property type="term" value="C:membrane"/>
    <property type="evidence" value="ECO:0007669"/>
    <property type="project" value="UniProtKB-SubCell"/>
</dbReference>
<dbReference type="RefSeq" id="WP_142892143.1">
    <property type="nucleotide sequence ID" value="NZ_ML660161.1"/>
</dbReference>
<dbReference type="GO" id="GO:0006508">
    <property type="term" value="P:proteolysis"/>
    <property type="evidence" value="ECO:0007669"/>
    <property type="project" value="UniProtKB-KW"/>
</dbReference>
<sequence>MNRKTVNDYRILLFFTAFIWLLEIANLIFDHQLNQFALQPRQVSALPGIVTMHFLHWNLFHIISNSIPLLILGFFVCSVGKGIKVTISIMLISGALVWLFARNGLHAGASGLVMGYWGYLISNAVFDRSLKNIFFAILTIAFYGGIVFSLIDFREHVSFEGHIFGFLAGVMSAWIWRDKANHR</sequence>
<evidence type="ECO:0000256" key="2">
    <source>
        <dbReference type="ARBA" id="ARBA00022692"/>
    </source>
</evidence>
<feature type="transmembrane region" description="Helical" evidence="5">
    <location>
        <begin position="83"/>
        <end position="101"/>
    </location>
</feature>
<feature type="domain" description="Peptidase S54 rhomboid" evidence="6">
    <location>
        <begin position="49"/>
        <end position="176"/>
    </location>
</feature>
<evidence type="ECO:0000259" key="6">
    <source>
        <dbReference type="Pfam" id="PF01694"/>
    </source>
</evidence>
<organism evidence="7 8">
    <name type="scientific">Aliikangiella coralliicola</name>
    <dbReference type="NCBI Taxonomy" id="2592383"/>
    <lineage>
        <taxon>Bacteria</taxon>
        <taxon>Pseudomonadati</taxon>
        <taxon>Pseudomonadota</taxon>
        <taxon>Gammaproteobacteria</taxon>
        <taxon>Oceanospirillales</taxon>
        <taxon>Pleioneaceae</taxon>
        <taxon>Aliikangiella</taxon>
    </lineage>
</organism>
<reference evidence="7 8" key="1">
    <citation type="submission" date="2019-07" db="EMBL/GenBank/DDBJ databases">
        <title>Draft genome for Aliikangiella sp. M105.</title>
        <authorList>
            <person name="Wang G."/>
        </authorList>
    </citation>
    <scope>NUCLEOTIDE SEQUENCE [LARGE SCALE GENOMIC DNA]</scope>
    <source>
        <strain evidence="7 8">M105</strain>
    </source>
</reference>
<evidence type="ECO:0000256" key="5">
    <source>
        <dbReference type="SAM" id="Phobius"/>
    </source>
</evidence>
<gene>
    <name evidence="7" type="ORF">FLL46_03945</name>
</gene>
<comment type="subcellular location">
    <subcellularLocation>
        <location evidence="1">Membrane</location>
        <topology evidence="1">Multi-pass membrane protein</topology>
    </subcellularLocation>
</comment>
<dbReference type="EMBL" id="VIKS01000002">
    <property type="protein sequence ID" value="TQV89293.1"/>
    <property type="molecule type" value="Genomic_DNA"/>
</dbReference>
<keyword evidence="4 5" id="KW-0472">Membrane</keyword>
<feature type="transmembrane region" description="Helical" evidence="5">
    <location>
        <begin position="157"/>
        <end position="176"/>
    </location>
</feature>
<dbReference type="InterPro" id="IPR022764">
    <property type="entry name" value="Peptidase_S54_rhomboid_dom"/>
</dbReference>
<evidence type="ECO:0000313" key="8">
    <source>
        <dbReference type="Proteomes" id="UP000315439"/>
    </source>
</evidence>
<accession>A0A545UIP0</accession>
<dbReference type="SUPFAM" id="SSF144091">
    <property type="entry name" value="Rhomboid-like"/>
    <property type="match status" value="1"/>
</dbReference>
<keyword evidence="8" id="KW-1185">Reference proteome</keyword>
<dbReference type="AlphaFoldDB" id="A0A545UIP0"/>
<evidence type="ECO:0000313" key="7">
    <source>
        <dbReference type="EMBL" id="TQV89293.1"/>
    </source>
</evidence>
<evidence type="ECO:0000256" key="4">
    <source>
        <dbReference type="ARBA" id="ARBA00023136"/>
    </source>
</evidence>
<dbReference type="Pfam" id="PF01694">
    <property type="entry name" value="Rhomboid"/>
    <property type="match status" value="1"/>
</dbReference>
<comment type="caution">
    <text evidence="7">The sequence shown here is derived from an EMBL/GenBank/DDBJ whole genome shotgun (WGS) entry which is preliminary data.</text>
</comment>
<evidence type="ECO:0000256" key="3">
    <source>
        <dbReference type="ARBA" id="ARBA00022989"/>
    </source>
</evidence>
<protein>
    <submittedName>
        <fullName evidence="7">Rhomboid family intramembrane serine protease</fullName>
    </submittedName>
</protein>
<dbReference type="Proteomes" id="UP000315439">
    <property type="component" value="Unassembled WGS sequence"/>
</dbReference>
<keyword evidence="2 5" id="KW-0812">Transmembrane</keyword>